<accession>A0A5C8NDS9</accession>
<reference evidence="1 2" key="1">
    <citation type="submission" date="2019-06" db="EMBL/GenBank/DDBJ databases">
        <title>Aeromicrobium sp. nov., isolated from a maize field.</title>
        <authorList>
            <person name="Lin S.-Y."/>
            <person name="Tsai C.-F."/>
            <person name="Young C.-C."/>
        </authorList>
    </citation>
    <scope>NUCLEOTIDE SEQUENCE [LARGE SCALE GENOMIC DNA]</scope>
    <source>
        <strain evidence="1 2">CC-CFT486</strain>
    </source>
</reference>
<gene>
    <name evidence="1" type="ORF">FHP06_15575</name>
</gene>
<dbReference type="OrthoDB" id="9812120at2"/>
<protein>
    <recommendedName>
        <fullName evidence="3">Cell wall-binding repeat-containing protein</fullName>
    </recommendedName>
</protein>
<comment type="caution">
    <text evidence="1">The sequence shown here is derived from an EMBL/GenBank/DDBJ whole genome shotgun (WGS) entry which is preliminary data.</text>
</comment>
<name>A0A5C8NDS9_9ACTN</name>
<dbReference type="EMBL" id="VDUX01000010">
    <property type="protein sequence ID" value="TXL56583.1"/>
    <property type="molecule type" value="Genomic_DNA"/>
</dbReference>
<dbReference type="Proteomes" id="UP000321571">
    <property type="component" value="Unassembled WGS sequence"/>
</dbReference>
<organism evidence="1 2">
    <name type="scientific">Aeromicrobium terrae</name>
    <dbReference type="NCBI Taxonomy" id="2498846"/>
    <lineage>
        <taxon>Bacteria</taxon>
        <taxon>Bacillati</taxon>
        <taxon>Actinomycetota</taxon>
        <taxon>Actinomycetes</taxon>
        <taxon>Propionibacteriales</taxon>
        <taxon>Nocardioidaceae</taxon>
        <taxon>Aeromicrobium</taxon>
    </lineage>
</organism>
<dbReference type="AlphaFoldDB" id="A0A5C8NDS9"/>
<keyword evidence="2" id="KW-1185">Reference proteome</keyword>
<evidence type="ECO:0000313" key="1">
    <source>
        <dbReference type="EMBL" id="TXL56583.1"/>
    </source>
</evidence>
<sequence>MRSATRPVSPSVGTADVSAARSASMVTAMSVTGHGNRPTVLTLMAAACALLVVGASVGFTSSTDDAREPVRRGASPFATPAKALDVVPASSPVGSALGTSRRLYRSAPVVVVAPSADPAAQGLAARAAEQLRAPMLLDGPDTAEEIARLQARRVLAVGAVRKLSDSVAVGATSSAVDAAVESARRAHRVPSPQANDVIVLTRSVTANLAAVTTARNAGATVLPVPDADPRSAPRAAQVLRDRPRTPVIALGTPFARSLGYTLSVVRDGATQPGGGYLLFRNRHLVALYGHPGSAALGVLGEQGVTKSVRRAKVVASRYARYTDRPVVPTFELIATIASAGAGRDKDYSAEASVKTLRPWVDAARKAGMYVILDLQPGRSDFLKQAKRYRSLLREPHVGLALDPEWRLKKEQKPLQQIGSVSIGEVNRTSDWLARLTRKYRLPQKAFVLHQFSTSMIRNRSRLVTTHPELATVVHVDGQGTQGEKMGTWKAIRRGLPDGVAFGWKNFYDEDKPIRSPRKTWAVRPRPDLITYQ</sequence>
<evidence type="ECO:0000313" key="2">
    <source>
        <dbReference type="Proteomes" id="UP000321571"/>
    </source>
</evidence>
<proteinExistence type="predicted"/>
<evidence type="ECO:0008006" key="3">
    <source>
        <dbReference type="Google" id="ProtNLM"/>
    </source>
</evidence>